<organism evidence="3 4">
    <name type="scientific">Streptomyces boncukensis</name>
    <dbReference type="NCBI Taxonomy" id="2711219"/>
    <lineage>
        <taxon>Bacteria</taxon>
        <taxon>Bacillati</taxon>
        <taxon>Actinomycetota</taxon>
        <taxon>Actinomycetes</taxon>
        <taxon>Kitasatosporales</taxon>
        <taxon>Streptomycetaceae</taxon>
        <taxon>Streptomyces</taxon>
    </lineage>
</organism>
<evidence type="ECO:0000259" key="2">
    <source>
        <dbReference type="Pfam" id="PF13193"/>
    </source>
</evidence>
<dbReference type="InterPro" id="IPR042099">
    <property type="entry name" value="ANL_N_sf"/>
</dbReference>
<dbReference type="Gene3D" id="3.40.50.12780">
    <property type="entry name" value="N-terminal domain of ligase-like"/>
    <property type="match status" value="1"/>
</dbReference>
<accession>A0A6G4X3T2</accession>
<dbReference type="InterPro" id="IPR045851">
    <property type="entry name" value="AMP-bd_C_sf"/>
</dbReference>
<proteinExistence type="predicted"/>
<evidence type="ECO:0000313" key="3">
    <source>
        <dbReference type="EMBL" id="NGO71507.1"/>
    </source>
</evidence>
<evidence type="ECO:0000313" key="4">
    <source>
        <dbReference type="Proteomes" id="UP000477722"/>
    </source>
</evidence>
<dbReference type="AlphaFoldDB" id="A0A6G4X3T2"/>
<protein>
    <submittedName>
        <fullName evidence="3">Acyl--CoA ligase</fullName>
    </submittedName>
</protein>
<dbReference type="GO" id="GO:0016877">
    <property type="term" value="F:ligase activity, forming carbon-sulfur bonds"/>
    <property type="evidence" value="ECO:0007669"/>
    <property type="project" value="UniProtKB-ARBA"/>
</dbReference>
<dbReference type="InterPro" id="IPR025110">
    <property type="entry name" value="AMP-bd_C"/>
</dbReference>
<reference evidence="3 4" key="1">
    <citation type="submission" date="2020-02" db="EMBL/GenBank/DDBJ databases">
        <title>Whole-genome analyses of novel actinobacteria.</title>
        <authorList>
            <person name="Sahin N."/>
            <person name="Tatar D."/>
        </authorList>
    </citation>
    <scope>NUCLEOTIDE SEQUENCE [LARGE SCALE GENOMIC DNA]</scope>
    <source>
        <strain evidence="3 4">SB3404</strain>
    </source>
</reference>
<dbReference type="RefSeq" id="WP_165301142.1">
    <property type="nucleotide sequence ID" value="NZ_JAAKZZ010000312.1"/>
</dbReference>
<gene>
    <name evidence="3" type="ORF">G5C65_24785</name>
</gene>
<dbReference type="Pfam" id="PF13193">
    <property type="entry name" value="AMP-binding_C"/>
    <property type="match status" value="1"/>
</dbReference>
<dbReference type="SUPFAM" id="SSF56801">
    <property type="entry name" value="Acetyl-CoA synthetase-like"/>
    <property type="match status" value="1"/>
</dbReference>
<dbReference type="InterPro" id="IPR000873">
    <property type="entry name" value="AMP-dep_synth/lig_dom"/>
</dbReference>
<keyword evidence="3" id="KW-0436">Ligase</keyword>
<feature type="domain" description="AMP-binding enzyme C-terminal" evidence="2">
    <location>
        <begin position="430"/>
        <end position="505"/>
    </location>
</feature>
<dbReference type="PANTHER" id="PTHR43767:SF10">
    <property type="entry name" value="SURFACTIN SYNTHASE SUBUNIT 1"/>
    <property type="match status" value="1"/>
</dbReference>
<dbReference type="EMBL" id="JAAKZZ010000312">
    <property type="protein sequence ID" value="NGO71507.1"/>
    <property type="molecule type" value="Genomic_DNA"/>
</dbReference>
<dbReference type="Pfam" id="PF00501">
    <property type="entry name" value="AMP-binding"/>
    <property type="match status" value="1"/>
</dbReference>
<evidence type="ECO:0000259" key="1">
    <source>
        <dbReference type="Pfam" id="PF00501"/>
    </source>
</evidence>
<comment type="caution">
    <text evidence="3">The sequence shown here is derived from an EMBL/GenBank/DDBJ whole genome shotgun (WGS) entry which is preliminary data.</text>
</comment>
<keyword evidence="4" id="KW-1185">Reference proteome</keyword>
<sequence length="530" mass="56947">MPRGPGSALRTPLHSLFARQAAERPERAALTLDGAHTSYGRLNALAEEYAAALPLLGARPGDRVVVYAEISADVVAAVLGILKAGCCLATTHPAFGRAKLVHQIGETDAAVLVTDRAEELGDLFGVTDLDAVIPLGTGRGRAPLRRPRPVARGRGGPGIPVEGPLAAVFYTSGSSADPKGVVISHANMSAAFTAVTGYLANTADDVVLSFSPIGADFGFYNIMMPLAYGGRAVFDRGLTDRPERIIETVNREGVTAVHAFPWVLARVCAHEDLGRFAIPSVRYLCSTGQRLPPEHTAVLRAAFPALRIHAMYGLTECKRVCGLPPEEIDRRPGSVGRPIPGVRATLVDDAGEPVTEPDTVGELAVSGELVMQGYWRRPELTAQVLTADPSGGRTFRTGDLFTRDRDGCLHWVRRKDDGFGRAMFQVDPHEIEALLRGCEDVVDAAVVPVPDEQAGHVPAACVLVRERSAVGADELREFCAERLDWHMVPARIALYEEFPRTASGKTDRLALCRAMARDHTAEQARKEAGR</sequence>
<dbReference type="PANTHER" id="PTHR43767">
    <property type="entry name" value="LONG-CHAIN-FATTY-ACID--COA LIGASE"/>
    <property type="match status" value="1"/>
</dbReference>
<dbReference type="Gene3D" id="3.30.300.30">
    <property type="match status" value="1"/>
</dbReference>
<dbReference type="Proteomes" id="UP000477722">
    <property type="component" value="Unassembled WGS sequence"/>
</dbReference>
<feature type="domain" description="AMP-dependent synthetase/ligase" evidence="1">
    <location>
        <begin position="17"/>
        <end position="375"/>
    </location>
</feature>
<dbReference type="InterPro" id="IPR050237">
    <property type="entry name" value="ATP-dep_AMP-bd_enzyme"/>
</dbReference>
<name>A0A6G4X3T2_9ACTN</name>